<dbReference type="Gene3D" id="3.30.565.60">
    <property type="match status" value="1"/>
</dbReference>
<reference evidence="2 3" key="1">
    <citation type="submission" date="2019-02" db="EMBL/GenBank/DDBJ databases">
        <title>Isolation and identification of novel species under the genus Muribaculum.</title>
        <authorList>
            <person name="Miyake S."/>
            <person name="Ding Y."/>
            <person name="Low A."/>
            <person name="Soh M."/>
            <person name="Seedorf H."/>
        </authorList>
    </citation>
    <scope>NUCLEOTIDE SEQUENCE [LARGE SCALE GENOMIC DNA]</scope>
    <source>
        <strain evidence="2 3">TLL-A4</strain>
    </source>
</reference>
<accession>A0A4P7VM75</accession>
<dbReference type="KEGG" id="mgod:E7746_02325"/>
<feature type="domain" description="HTH cro/C1-type" evidence="1">
    <location>
        <begin position="450"/>
        <end position="477"/>
    </location>
</feature>
<keyword evidence="3" id="KW-1185">Reference proteome</keyword>
<dbReference type="Pfam" id="PF04326">
    <property type="entry name" value="SLFN_AlbA_2"/>
    <property type="match status" value="1"/>
</dbReference>
<dbReference type="Gene3D" id="3.30.950.30">
    <property type="entry name" value="Schlafen, AAA domain"/>
    <property type="match status" value="1"/>
</dbReference>
<dbReference type="InterPro" id="IPR038475">
    <property type="entry name" value="RecG_C_sf"/>
</dbReference>
<dbReference type="InterPro" id="IPR011991">
    <property type="entry name" value="ArsR-like_HTH"/>
</dbReference>
<dbReference type="OrthoDB" id="9807907at2"/>
<sequence>MTKEELLGRLNDIEWDDFEVKEASGGIPKSMWETVGAFSNTTGGWIILGVKETKVKSVSTYEITGIEKAEKMEQDIISTLRSVSKFNVPILATAQLLDFDGKAVLAFYIPTSANKPVYFGNNLNNTFVRVGSGDQRATDIEIDILMREKTFGMKSEMEVDGTGFGDLNTQSLQTYRRRIKDYNPDFRYNDLDDEQFCIKTGIISRGKLTYGGLLMLGKGEIVQEYIPHFWIDYIEIPGTTYSDADCRYTYRMPEQENIWEYFKVLLQRLRLYVDNPFMAGPDGFSPEDNSQLYCLREGLVNLLAHADYFSPMHSTIRVFNDRIEFQNPGRFAVRISDKPGKVKSVPRNPNIIAFFRYARQGENAGYGIDKIMRWTKLTGLEVDFESDITSSTVTYPLPSQKGGQKGGQINIDNENISADNQCNTHSKGGQKEVVRNSGQNQGEETRARIVEAMRKKPEISRRELADIIGISPSAIQKHIEHLKEAEIIIRLGSDRKGLWKVLK</sequence>
<dbReference type="Pfam" id="PF13412">
    <property type="entry name" value="HTH_24"/>
    <property type="match status" value="1"/>
</dbReference>
<dbReference type="InterPro" id="IPR001387">
    <property type="entry name" value="Cro/C1-type_HTH"/>
</dbReference>
<dbReference type="Proteomes" id="UP000297031">
    <property type="component" value="Chromosome"/>
</dbReference>
<dbReference type="GO" id="GO:0006355">
    <property type="term" value="P:regulation of DNA-templated transcription"/>
    <property type="evidence" value="ECO:0007669"/>
    <property type="project" value="UniProtKB-ARBA"/>
</dbReference>
<dbReference type="Pfam" id="PF13749">
    <property type="entry name" value="HATPase_c_4"/>
    <property type="match status" value="1"/>
</dbReference>
<dbReference type="InterPro" id="IPR007421">
    <property type="entry name" value="Schlafen_AlbA_2_dom"/>
</dbReference>
<dbReference type="GeneID" id="82151074"/>
<dbReference type="Gene3D" id="1.10.10.10">
    <property type="entry name" value="Winged helix-like DNA-binding domain superfamily/Winged helix DNA-binding domain"/>
    <property type="match status" value="1"/>
</dbReference>
<dbReference type="RefSeq" id="WP_128703012.1">
    <property type="nucleotide sequence ID" value="NZ_CP039393.1"/>
</dbReference>
<dbReference type="EMBL" id="CP039393">
    <property type="protein sequence ID" value="QCD34795.1"/>
    <property type="molecule type" value="Genomic_DNA"/>
</dbReference>
<dbReference type="PANTHER" id="PTHR30595">
    <property type="entry name" value="GLPR-RELATED TRANSCRIPTIONAL REPRESSOR"/>
    <property type="match status" value="1"/>
</dbReference>
<dbReference type="PROSITE" id="PS50943">
    <property type="entry name" value="HTH_CROC1"/>
    <property type="match status" value="1"/>
</dbReference>
<protein>
    <submittedName>
        <fullName evidence="2">Winged helix-turn-helix transcriptional regulator</fullName>
    </submittedName>
</protein>
<evidence type="ECO:0000313" key="3">
    <source>
        <dbReference type="Proteomes" id="UP000297031"/>
    </source>
</evidence>
<gene>
    <name evidence="2" type="ORF">E7746_02325</name>
</gene>
<evidence type="ECO:0000313" key="2">
    <source>
        <dbReference type="EMBL" id="QCD34795.1"/>
    </source>
</evidence>
<dbReference type="InterPro" id="IPR036388">
    <property type="entry name" value="WH-like_DNA-bd_sf"/>
</dbReference>
<proteinExistence type="predicted"/>
<organism evidence="2 3">
    <name type="scientific">Muribaculum gordoncarteri</name>
    <dbReference type="NCBI Taxonomy" id="2530390"/>
    <lineage>
        <taxon>Bacteria</taxon>
        <taxon>Pseudomonadati</taxon>
        <taxon>Bacteroidota</taxon>
        <taxon>Bacteroidia</taxon>
        <taxon>Bacteroidales</taxon>
        <taxon>Muribaculaceae</taxon>
        <taxon>Muribaculum</taxon>
    </lineage>
</organism>
<name>A0A4P7VM75_9BACT</name>
<dbReference type="AlphaFoldDB" id="A0A4P7VM75"/>
<dbReference type="SUPFAM" id="SSF46785">
    <property type="entry name" value="Winged helix' DNA-binding domain"/>
    <property type="match status" value="1"/>
</dbReference>
<dbReference type="InterPro" id="IPR036390">
    <property type="entry name" value="WH_DNA-bd_sf"/>
</dbReference>
<dbReference type="PANTHER" id="PTHR30595:SF6">
    <property type="entry name" value="SCHLAFEN ALBA-2 DOMAIN-CONTAINING PROTEIN"/>
    <property type="match status" value="1"/>
</dbReference>
<dbReference type="InterPro" id="IPR038461">
    <property type="entry name" value="Schlafen_AlbA_2_dom_sf"/>
</dbReference>
<dbReference type="CDD" id="cd00090">
    <property type="entry name" value="HTH_ARSR"/>
    <property type="match status" value="1"/>
</dbReference>
<evidence type="ECO:0000259" key="1">
    <source>
        <dbReference type="PROSITE" id="PS50943"/>
    </source>
</evidence>